<name>A0ABV0SH28_9TELE</name>
<evidence type="ECO:0000313" key="2">
    <source>
        <dbReference type="Proteomes" id="UP001434883"/>
    </source>
</evidence>
<evidence type="ECO:0000313" key="1">
    <source>
        <dbReference type="EMBL" id="MEQ2219888.1"/>
    </source>
</evidence>
<reference evidence="1 2" key="1">
    <citation type="submission" date="2021-06" db="EMBL/GenBank/DDBJ databases">
        <authorList>
            <person name="Palmer J.M."/>
        </authorList>
    </citation>
    <scope>NUCLEOTIDE SEQUENCE [LARGE SCALE GENOMIC DNA]</scope>
    <source>
        <strain evidence="1 2">XC_2019</strain>
        <tissue evidence="1">Muscle</tissue>
    </source>
</reference>
<dbReference type="EMBL" id="JAHRIN010082589">
    <property type="protein sequence ID" value="MEQ2219888.1"/>
    <property type="molecule type" value="Genomic_DNA"/>
</dbReference>
<comment type="caution">
    <text evidence="1">The sequence shown here is derived from an EMBL/GenBank/DDBJ whole genome shotgun (WGS) entry which is preliminary data.</text>
</comment>
<proteinExistence type="predicted"/>
<sequence length="106" mass="11336">MLNPVKTTGEVTTVSSVVNQDMSPEAAEVNACKLKSGGTLNLELLVPMLIVLDTGVPKEPITGFNVIEEMGKSGMSGCYHKGTERSFLYSPDTLCAARKPRVARHA</sequence>
<keyword evidence="2" id="KW-1185">Reference proteome</keyword>
<protein>
    <submittedName>
        <fullName evidence="1">Uncharacterized protein</fullName>
    </submittedName>
</protein>
<accession>A0ABV0SH28</accession>
<organism evidence="1 2">
    <name type="scientific">Xenoophorus captivus</name>
    <dbReference type="NCBI Taxonomy" id="1517983"/>
    <lineage>
        <taxon>Eukaryota</taxon>
        <taxon>Metazoa</taxon>
        <taxon>Chordata</taxon>
        <taxon>Craniata</taxon>
        <taxon>Vertebrata</taxon>
        <taxon>Euteleostomi</taxon>
        <taxon>Actinopterygii</taxon>
        <taxon>Neopterygii</taxon>
        <taxon>Teleostei</taxon>
        <taxon>Neoteleostei</taxon>
        <taxon>Acanthomorphata</taxon>
        <taxon>Ovalentaria</taxon>
        <taxon>Atherinomorphae</taxon>
        <taxon>Cyprinodontiformes</taxon>
        <taxon>Goodeidae</taxon>
        <taxon>Xenoophorus</taxon>
    </lineage>
</organism>
<dbReference type="Proteomes" id="UP001434883">
    <property type="component" value="Unassembled WGS sequence"/>
</dbReference>
<gene>
    <name evidence="1" type="ORF">XENOCAPTIV_027166</name>
</gene>